<feature type="domain" description="RNA polymerase sigma-70 region 2" evidence="5">
    <location>
        <begin position="27"/>
        <end position="94"/>
    </location>
</feature>
<dbReference type="PANTHER" id="PTHR43133:SF46">
    <property type="entry name" value="RNA POLYMERASE SIGMA-70 FACTOR ECF SUBFAMILY"/>
    <property type="match status" value="1"/>
</dbReference>
<dbReference type="SUPFAM" id="SSF88946">
    <property type="entry name" value="Sigma2 domain of RNA polymerase sigma factors"/>
    <property type="match status" value="1"/>
</dbReference>
<keyword evidence="2" id="KW-0805">Transcription regulation</keyword>
<reference evidence="7 8" key="1">
    <citation type="submission" date="2019-02" db="EMBL/GenBank/DDBJ databases">
        <title>Arundinibacter roseus gen. nov., sp. nov., a new member of the family Cytophagaceae.</title>
        <authorList>
            <person name="Szuroczki S."/>
            <person name="Khayer B."/>
            <person name="Sproer C."/>
            <person name="Toumi M."/>
            <person name="Szabo A."/>
            <person name="Felfoldi T."/>
            <person name="Schumann P."/>
            <person name="Toth E."/>
        </authorList>
    </citation>
    <scope>NUCLEOTIDE SEQUENCE [LARGE SCALE GENOMIC DNA]</scope>
    <source>
        <strain evidence="7 8">DMA-k-7a</strain>
    </source>
</reference>
<gene>
    <name evidence="7" type="ORF">EZE20_15605</name>
</gene>
<dbReference type="SUPFAM" id="SSF88659">
    <property type="entry name" value="Sigma3 and sigma4 domains of RNA polymerase sigma factors"/>
    <property type="match status" value="1"/>
</dbReference>
<dbReference type="EMBL" id="SMJU01000009">
    <property type="protein sequence ID" value="TDB63722.1"/>
    <property type="molecule type" value="Genomic_DNA"/>
</dbReference>
<keyword evidence="4" id="KW-0804">Transcription</keyword>
<dbReference type="GO" id="GO:0003677">
    <property type="term" value="F:DNA binding"/>
    <property type="evidence" value="ECO:0007669"/>
    <property type="project" value="InterPro"/>
</dbReference>
<sequence length="190" mass="21974">MSEHTSAAILDLLDGCLRGDRRSQELLYRQFYGYAMGLCMRYAKNRDEAKEILNEGFFKVFTKIESFDRERSFKTWLGRVMINTALDQYRREAKHQVFEDVEQAQHLAAIDANAVSQLSHQELLGMVQELPPAYRMVFSLAVIDGYTHEEIAEKLEISVGASKSNLSRAREKLKVMLSKKSLDEYERVVR</sequence>
<comment type="caution">
    <text evidence="7">The sequence shown here is derived from an EMBL/GenBank/DDBJ whole genome shotgun (WGS) entry which is preliminary data.</text>
</comment>
<dbReference type="CDD" id="cd06171">
    <property type="entry name" value="Sigma70_r4"/>
    <property type="match status" value="1"/>
</dbReference>
<keyword evidence="3" id="KW-0731">Sigma factor</keyword>
<dbReference type="RefSeq" id="WP_132119308.1">
    <property type="nucleotide sequence ID" value="NZ_SMJU01000009.1"/>
</dbReference>
<dbReference type="Proteomes" id="UP000295706">
    <property type="component" value="Unassembled WGS sequence"/>
</dbReference>
<evidence type="ECO:0000256" key="3">
    <source>
        <dbReference type="ARBA" id="ARBA00023082"/>
    </source>
</evidence>
<dbReference type="GO" id="GO:0006352">
    <property type="term" value="P:DNA-templated transcription initiation"/>
    <property type="evidence" value="ECO:0007669"/>
    <property type="project" value="InterPro"/>
</dbReference>
<proteinExistence type="inferred from homology"/>
<evidence type="ECO:0000256" key="2">
    <source>
        <dbReference type="ARBA" id="ARBA00023015"/>
    </source>
</evidence>
<dbReference type="InterPro" id="IPR013249">
    <property type="entry name" value="RNA_pol_sigma70_r4_t2"/>
</dbReference>
<evidence type="ECO:0000256" key="1">
    <source>
        <dbReference type="ARBA" id="ARBA00010641"/>
    </source>
</evidence>
<feature type="domain" description="RNA polymerase sigma factor 70 region 4 type 2" evidence="6">
    <location>
        <begin position="121"/>
        <end position="173"/>
    </location>
</feature>
<evidence type="ECO:0000256" key="4">
    <source>
        <dbReference type="ARBA" id="ARBA00023163"/>
    </source>
</evidence>
<evidence type="ECO:0000259" key="5">
    <source>
        <dbReference type="Pfam" id="PF04542"/>
    </source>
</evidence>
<dbReference type="InterPro" id="IPR039425">
    <property type="entry name" value="RNA_pol_sigma-70-like"/>
</dbReference>
<dbReference type="InterPro" id="IPR007627">
    <property type="entry name" value="RNA_pol_sigma70_r2"/>
</dbReference>
<dbReference type="InterPro" id="IPR014284">
    <property type="entry name" value="RNA_pol_sigma-70_dom"/>
</dbReference>
<accession>A0A4R4KAK6</accession>
<evidence type="ECO:0000313" key="7">
    <source>
        <dbReference type="EMBL" id="TDB63722.1"/>
    </source>
</evidence>
<evidence type="ECO:0000259" key="6">
    <source>
        <dbReference type="Pfam" id="PF08281"/>
    </source>
</evidence>
<dbReference type="AlphaFoldDB" id="A0A4R4KAK6"/>
<dbReference type="InterPro" id="IPR036388">
    <property type="entry name" value="WH-like_DNA-bd_sf"/>
</dbReference>
<organism evidence="7 8">
    <name type="scientific">Arundinibacter roseus</name>
    <dbReference type="NCBI Taxonomy" id="2070510"/>
    <lineage>
        <taxon>Bacteria</taxon>
        <taxon>Pseudomonadati</taxon>
        <taxon>Bacteroidota</taxon>
        <taxon>Cytophagia</taxon>
        <taxon>Cytophagales</taxon>
        <taxon>Spirosomataceae</taxon>
        <taxon>Arundinibacter</taxon>
    </lineage>
</organism>
<dbReference type="Pfam" id="PF04542">
    <property type="entry name" value="Sigma70_r2"/>
    <property type="match status" value="1"/>
</dbReference>
<dbReference type="InterPro" id="IPR013324">
    <property type="entry name" value="RNA_pol_sigma_r3/r4-like"/>
</dbReference>
<dbReference type="NCBIfam" id="TIGR02937">
    <property type="entry name" value="sigma70-ECF"/>
    <property type="match status" value="1"/>
</dbReference>
<evidence type="ECO:0000313" key="8">
    <source>
        <dbReference type="Proteomes" id="UP000295706"/>
    </source>
</evidence>
<dbReference type="InterPro" id="IPR013325">
    <property type="entry name" value="RNA_pol_sigma_r2"/>
</dbReference>
<comment type="similarity">
    <text evidence="1">Belongs to the sigma-70 factor family. ECF subfamily.</text>
</comment>
<dbReference type="Pfam" id="PF08281">
    <property type="entry name" value="Sigma70_r4_2"/>
    <property type="match status" value="1"/>
</dbReference>
<dbReference type="Gene3D" id="1.10.10.10">
    <property type="entry name" value="Winged helix-like DNA-binding domain superfamily/Winged helix DNA-binding domain"/>
    <property type="match status" value="1"/>
</dbReference>
<dbReference type="OrthoDB" id="941544at2"/>
<dbReference type="PANTHER" id="PTHR43133">
    <property type="entry name" value="RNA POLYMERASE ECF-TYPE SIGMA FACTO"/>
    <property type="match status" value="1"/>
</dbReference>
<protein>
    <submittedName>
        <fullName evidence="7">Sigma-70 family RNA polymerase sigma factor</fullName>
    </submittedName>
</protein>
<dbReference type="GO" id="GO:0016987">
    <property type="term" value="F:sigma factor activity"/>
    <property type="evidence" value="ECO:0007669"/>
    <property type="project" value="UniProtKB-KW"/>
</dbReference>
<name>A0A4R4KAK6_9BACT</name>
<keyword evidence="8" id="KW-1185">Reference proteome</keyword>
<dbReference type="Gene3D" id="1.10.1740.10">
    <property type="match status" value="1"/>
</dbReference>